<dbReference type="PANTHER" id="PTHR37309:SF1">
    <property type="entry name" value="SLR0284 PROTEIN"/>
    <property type="match status" value="1"/>
</dbReference>
<sequence>MTWIFRLLLNAVVIFLIAHYVPGISVNGVGTALVVAIVLGLVNLFIRPIISFLSLPIQIVTLGLFTLLINVGMLYVTAFLVNGFEIQNFISAIIASLIISVTSWVIGLVLD</sequence>
<comment type="caution">
    <text evidence="2">The sequence shown here is derived from an EMBL/GenBank/DDBJ whole genome shotgun (WGS) entry which is preliminary data.</text>
</comment>
<reference evidence="2 3" key="1">
    <citation type="submission" date="2023-07" db="EMBL/GenBank/DDBJ databases">
        <title>Genomic Encyclopedia of Type Strains, Phase IV (KMG-IV): sequencing the most valuable type-strain genomes for metagenomic binning, comparative biology and taxonomic classification.</title>
        <authorList>
            <person name="Goeker M."/>
        </authorList>
    </citation>
    <scope>NUCLEOTIDE SEQUENCE [LARGE SCALE GENOMIC DNA]</scope>
    <source>
        <strain evidence="2 3">DSM 46876</strain>
    </source>
</reference>
<dbReference type="PANTHER" id="PTHR37309">
    <property type="entry name" value="SLR0284 PROTEIN"/>
    <property type="match status" value="1"/>
</dbReference>
<feature type="transmembrane region" description="Helical" evidence="1">
    <location>
        <begin position="89"/>
        <end position="110"/>
    </location>
</feature>
<dbReference type="InterPro" id="IPR007165">
    <property type="entry name" value="Phage_holin_4_2"/>
</dbReference>
<dbReference type="Pfam" id="PF04020">
    <property type="entry name" value="Phage_holin_4_2"/>
    <property type="match status" value="1"/>
</dbReference>
<name>A0AAJ1WRE9_9BACL</name>
<feature type="transmembrane region" description="Helical" evidence="1">
    <location>
        <begin position="62"/>
        <end position="83"/>
    </location>
</feature>
<feature type="transmembrane region" description="Helical" evidence="1">
    <location>
        <begin position="33"/>
        <end position="55"/>
    </location>
</feature>
<organism evidence="2 3">
    <name type="scientific">Croceifilum oryzae</name>
    <dbReference type="NCBI Taxonomy" id="1553429"/>
    <lineage>
        <taxon>Bacteria</taxon>
        <taxon>Bacillati</taxon>
        <taxon>Bacillota</taxon>
        <taxon>Bacilli</taxon>
        <taxon>Bacillales</taxon>
        <taxon>Thermoactinomycetaceae</taxon>
        <taxon>Croceifilum</taxon>
    </lineage>
</organism>
<evidence type="ECO:0000256" key="1">
    <source>
        <dbReference type="SAM" id="Phobius"/>
    </source>
</evidence>
<dbReference type="RefSeq" id="WP_307249928.1">
    <property type="nucleotide sequence ID" value="NZ_JAUSUV010000001.1"/>
</dbReference>
<keyword evidence="1" id="KW-0472">Membrane</keyword>
<keyword evidence="1" id="KW-0812">Transmembrane</keyword>
<dbReference type="Proteomes" id="UP001238450">
    <property type="component" value="Unassembled WGS sequence"/>
</dbReference>
<accession>A0AAJ1WRE9</accession>
<protein>
    <submittedName>
        <fullName evidence="2">Membrane protein</fullName>
    </submittedName>
</protein>
<keyword evidence="1" id="KW-1133">Transmembrane helix</keyword>
<gene>
    <name evidence="2" type="ORF">J2Z48_000091</name>
</gene>
<proteinExistence type="predicted"/>
<evidence type="ECO:0000313" key="2">
    <source>
        <dbReference type="EMBL" id="MDQ0415933.1"/>
    </source>
</evidence>
<keyword evidence="3" id="KW-1185">Reference proteome</keyword>
<evidence type="ECO:0000313" key="3">
    <source>
        <dbReference type="Proteomes" id="UP001238450"/>
    </source>
</evidence>
<dbReference type="AlphaFoldDB" id="A0AAJ1WRE9"/>
<dbReference type="EMBL" id="JAUSUV010000001">
    <property type="protein sequence ID" value="MDQ0415933.1"/>
    <property type="molecule type" value="Genomic_DNA"/>
</dbReference>